<protein>
    <recommendedName>
        <fullName evidence="3">SCP domain-containing protein</fullName>
    </recommendedName>
</protein>
<evidence type="ECO:0000259" key="3">
    <source>
        <dbReference type="Pfam" id="PF00188"/>
    </source>
</evidence>
<keyword evidence="2" id="KW-1133">Transmembrane helix</keyword>
<dbReference type="RefSeq" id="WP_045625670.1">
    <property type="nucleotide sequence ID" value="NZ_BAYM01000027.1"/>
</dbReference>
<dbReference type="AlphaFoldDB" id="A0A0C9NV77"/>
<keyword evidence="2" id="KW-0812">Transmembrane</keyword>
<feature type="compositionally biased region" description="Polar residues" evidence="1">
    <location>
        <begin position="323"/>
        <end position="344"/>
    </location>
</feature>
<dbReference type="Gene3D" id="3.40.33.10">
    <property type="entry name" value="CAP"/>
    <property type="match status" value="1"/>
</dbReference>
<feature type="compositionally biased region" description="Low complexity" evidence="1">
    <location>
        <begin position="430"/>
        <end position="439"/>
    </location>
</feature>
<feature type="compositionally biased region" description="Polar residues" evidence="1">
    <location>
        <begin position="456"/>
        <end position="481"/>
    </location>
</feature>
<sequence length="531" mass="56507">MSSSSHLPLTSTLIIVAALAGSGIATSALVTLPATVNAANDADATPVYTDFSTFKPIAGPITVVTPGATPTAPPEKINANGHDYFYNYTSGKRLLYLPIAQAYQPNLAHIKSLVDAALQQKGSQHDDTVAPIAASDLAKAIQADSVLRPDNTANNKAFTDAGLVAKGGSVETFNPDPSAVKWTDEVVANRIAASFPKGATSYGLAIGRLPSGEFVAYINYGAKPETPSQDTYTVAYKALDGKSLKPDDQVASDKIAVLPFPDFSYIYWKKDDAAHTVTMYYQPADGAYQPEMSDVTDTFYRLLNKERANKGLAPLNLDPQLQNAAQQTASADANQLANPQNPRTVTPADRSAPDTNLITLSSDTIPFEHDEGEGAEDLVATGILQLDDRPGTLNLDDLYQPDVTAVGFGATMGQDGHMYYTIRLSEKKNSSTNENSTDDPSQSASDPATKNDHTDAPTTADKQADAPSSPTPQKTNATPSADNAKHEEQNASKDLPETGNRVFEKGGIVGFLMLLATFGLGMVQKLRSKRF</sequence>
<name>A0A0C9NV77_LACPA</name>
<feature type="domain" description="SCP" evidence="3">
    <location>
        <begin position="301"/>
        <end position="418"/>
    </location>
</feature>
<keyword evidence="2" id="KW-0472">Membrane</keyword>
<comment type="caution">
    <text evidence="4">The sequence shown here is derived from an EMBL/GenBank/DDBJ whole genome shotgun (WGS) entry which is preliminary data.</text>
</comment>
<feature type="region of interest" description="Disordered" evidence="1">
    <location>
        <begin position="323"/>
        <end position="356"/>
    </location>
</feature>
<dbReference type="Proteomes" id="UP000032552">
    <property type="component" value="Unassembled WGS sequence"/>
</dbReference>
<reference evidence="5" key="1">
    <citation type="submission" date="2014-05" db="EMBL/GenBank/DDBJ databases">
        <title>Whole genome sequencing of Lactobacillus casei NRIC0644.</title>
        <authorList>
            <person name="Atarashi H."/>
            <person name="Yoshida Y."/>
            <person name="Fujimura S."/>
            <person name="Tanaka N."/>
            <person name="Shiwa Y."/>
            <person name="Yoshikawa H."/>
            <person name="Okada S."/>
            <person name="Nakagawa J."/>
        </authorList>
    </citation>
    <scope>NUCLEOTIDE SEQUENCE [LARGE SCALE GENOMIC DNA]</scope>
    <source>
        <strain evidence="5">NRIC0644</strain>
    </source>
</reference>
<feature type="transmembrane region" description="Helical" evidence="2">
    <location>
        <begin position="506"/>
        <end position="523"/>
    </location>
</feature>
<evidence type="ECO:0000313" key="4">
    <source>
        <dbReference type="EMBL" id="GAN35790.1"/>
    </source>
</evidence>
<evidence type="ECO:0000256" key="2">
    <source>
        <dbReference type="SAM" id="Phobius"/>
    </source>
</evidence>
<feature type="compositionally biased region" description="Basic and acidic residues" evidence="1">
    <location>
        <begin position="483"/>
        <end position="496"/>
    </location>
</feature>
<evidence type="ECO:0000256" key="1">
    <source>
        <dbReference type="SAM" id="MobiDB-lite"/>
    </source>
</evidence>
<proteinExistence type="predicted"/>
<dbReference type="EMBL" id="BAYM01000027">
    <property type="protein sequence ID" value="GAN35790.1"/>
    <property type="molecule type" value="Genomic_DNA"/>
</dbReference>
<accession>A0A0C9NV77</accession>
<evidence type="ECO:0000313" key="5">
    <source>
        <dbReference type="Proteomes" id="UP000032552"/>
    </source>
</evidence>
<organism evidence="4 5">
    <name type="scientific">Lacticaseibacillus paracasei NRIC 0644</name>
    <dbReference type="NCBI Taxonomy" id="1435038"/>
    <lineage>
        <taxon>Bacteria</taxon>
        <taxon>Bacillati</taxon>
        <taxon>Bacillota</taxon>
        <taxon>Bacilli</taxon>
        <taxon>Lactobacillales</taxon>
        <taxon>Lactobacillaceae</taxon>
        <taxon>Lacticaseibacillus</taxon>
    </lineage>
</organism>
<feature type="region of interest" description="Disordered" evidence="1">
    <location>
        <begin position="427"/>
        <end position="500"/>
    </location>
</feature>
<dbReference type="InterPro" id="IPR014044">
    <property type="entry name" value="CAP_dom"/>
</dbReference>
<dbReference type="Pfam" id="PF00188">
    <property type="entry name" value="CAP"/>
    <property type="match status" value="1"/>
</dbReference>
<gene>
    <name evidence="4" type="ORF">LC0644_0379</name>
</gene>
<dbReference type="InterPro" id="IPR035940">
    <property type="entry name" value="CAP_sf"/>
</dbReference>